<dbReference type="SUPFAM" id="SSF57196">
    <property type="entry name" value="EGF/Laminin"/>
    <property type="match status" value="4"/>
</dbReference>
<dbReference type="Pfam" id="PF00008">
    <property type="entry name" value="EGF"/>
    <property type="match status" value="4"/>
</dbReference>
<accession>A0ABM1TL94</accession>
<evidence type="ECO:0000256" key="1">
    <source>
        <dbReference type="ARBA" id="ARBA00022536"/>
    </source>
</evidence>
<feature type="signal peptide" evidence="6">
    <location>
        <begin position="1"/>
        <end position="20"/>
    </location>
</feature>
<dbReference type="PANTHER" id="PTHR24049">
    <property type="entry name" value="CRUMBS FAMILY MEMBER"/>
    <property type="match status" value="1"/>
</dbReference>
<feature type="chain" id="PRO_5045040596" evidence="6">
    <location>
        <begin position="21"/>
        <end position="258"/>
    </location>
</feature>
<evidence type="ECO:0000256" key="3">
    <source>
        <dbReference type="ARBA" id="ARBA00022737"/>
    </source>
</evidence>
<dbReference type="InterPro" id="IPR001881">
    <property type="entry name" value="EGF-like_Ca-bd_dom"/>
</dbReference>
<feature type="disulfide bond" evidence="5">
    <location>
        <begin position="172"/>
        <end position="181"/>
    </location>
</feature>
<feature type="disulfide bond" evidence="5">
    <location>
        <begin position="93"/>
        <end position="102"/>
    </location>
</feature>
<dbReference type="InterPro" id="IPR000742">
    <property type="entry name" value="EGF"/>
</dbReference>
<evidence type="ECO:0000256" key="6">
    <source>
        <dbReference type="SAM" id="SignalP"/>
    </source>
</evidence>
<feature type="disulfide bond" evidence="5">
    <location>
        <begin position="52"/>
        <end position="61"/>
    </location>
</feature>
<evidence type="ECO:0000256" key="5">
    <source>
        <dbReference type="PROSITE-ProRule" id="PRU00076"/>
    </source>
</evidence>
<name>A0ABM1TL94_LIMPO</name>
<evidence type="ECO:0000256" key="2">
    <source>
        <dbReference type="ARBA" id="ARBA00022729"/>
    </source>
</evidence>
<dbReference type="RefSeq" id="XP_022256650.1">
    <property type="nucleotide sequence ID" value="XM_022400942.1"/>
</dbReference>
<feature type="domain" description="EGF-like" evidence="7">
    <location>
        <begin position="105"/>
        <end position="141"/>
    </location>
</feature>
<keyword evidence="8" id="KW-1185">Reference proteome</keyword>
<keyword evidence="4 5" id="KW-1015">Disulfide bond</keyword>
<feature type="non-terminal residue" evidence="9">
    <location>
        <position position="258"/>
    </location>
</feature>
<dbReference type="Gene3D" id="2.10.25.10">
    <property type="entry name" value="Laminin"/>
    <property type="match status" value="4"/>
</dbReference>
<gene>
    <name evidence="9" type="primary">LOC111089114</name>
</gene>
<keyword evidence="1 5" id="KW-0245">EGF-like domain</keyword>
<dbReference type="SMART" id="SM00179">
    <property type="entry name" value="EGF_CA"/>
    <property type="match status" value="2"/>
</dbReference>
<feature type="domain" description="EGF-like" evidence="7">
    <location>
        <begin position="26"/>
        <end position="62"/>
    </location>
</feature>
<reference evidence="9" key="1">
    <citation type="submission" date="2025-08" db="UniProtKB">
        <authorList>
            <consortium name="RefSeq"/>
        </authorList>
    </citation>
    <scope>IDENTIFICATION</scope>
    <source>
        <tissue evidence="9">Muscle</tissue>
    </source>
</reference>
<dbReference type="PRINTS" id="PR00010">
    <property type="entry name" value="EGFBLOOD"/>
</dbReference>
<comment type="caution">
    <text evidence="5">Lacks conserved residue(s) required for the propagation of feature annotation.</text>
</comment>
<keyword evidence="3" id="KW-0677">Repeat</keyword>
<feature type="domain" description="EGF-like" evidence="7">
    <location>
        <begin position="64"/>
        <end position="103"/>
    </location>
</feature>
<organism evidence="8 9">
    <name type="scientific">Limulus polyphemus</name>
    <name type="common">Atlantic horseshoe crab</name>
    <dbReference type="NCBI Taxonomy" id="6850"/>
    <lineage>
        <taxon>Eukaryota</taxon>
        <taxon>Metazoa</taxon>
        <taxon>Ecdysozoa</taxon>
        <taxon>Arthropoda</taxon>
        <taxon>Chelicerata</taxon>
        <taxon>Merostomata</taxon>
        <taxon>Xiphosura</taxon>
        <taxon>Limulidae</taxon>
        <taxon>Limulus</taxon>
    </lineage>
</organism>
<feature type="disulfide bond" evidence="5">
    <location>
        <begin position="131"/>
        <end position="140"/>
    </location>
</feature>
<evidence type="ECO:0000313" key="9">
    <source>
        <dbReference type="RefSeq" id="XP_022256650.1"/>
    </source>
</evidence>
<feature type="domain" description="EGF-like" evidence="7">
    <location>
        <begin position="143"/>
        <end position="182"/>
    </location>
</feature>
<dbReference type="GeneID" id="111089114"/>
<proteinExistence type="predicted"/>
<dbReference type="InterPro" id="IPR051022">
    <property type="entry name" value="Notch_Cell-Fate_Det"/>
</dbReference>
<dbReference type="PROSITE" id="PS50026">
    <property type="entry name" value="EGF_3"/>
    <property type="match status" value="4"/>
</dbReference>
<evidence type="ECO:0000313" key="8">
    <source>
        <dbReference type="Proteomes" id="UP000694941"/>
    </source>
</evidence>
<keyword evidence="2 6" id="KW-0732">Signal</keyword>
<dbReference type="Proteomes" id="UP000694941">
    <property type="component" value="Unplaced"/>
</dbReference>
<dbReference type="CDD" id="cd00054">
    <property type="entry name" value="EGF_CA"/>
    <property type="match status" value="2"/>
</dbReference>
<dbReference type="SMART" id="SM00181">
    <property type="entry name" value="EGF"/>
    <property type="match status" value="4"/>
</dbReference>
<sequence length="258" mass="28415">MFRCGLCFCMILLLLSTSLGETSSTSYDYCASDPCKNGGTCEENENDFYCECPPHFVGKTCATKIDVCKNNPCFNGGTCEIVEDGPHPFICVCTEEYSGRFCNLTIKNCLSNPCKNGGTCEEEEDGFYCHCPSHFGGKTCSLSFEICASHPCLNGGTCILVEDGPREYMCKCNEKYGGENCQIKKPPMVSDRFHTVGELVFPLVPDREISEAEIVCAIEESYDPHVGMSVFHITIAGEQDTIVENLFLNQTFMHNSSG</sequence>
<dbReference type="PANTHER" id="PTHR24049:SF22">
    <property type="entry name" value="DROSOPHILA CRUMBS HOMOLOG"/>
    <property type="match status" value="1"/>
</dbReference>
<evidence type="ECO:0000259" key="7">
    <source>
        <dbReference type="PROSITE" id="PS50026"/>
    </source>
</evidence>
<evidence type="ECO:0000256" key="4">
    <source>
        <dbReference type="ARBA" id="ARBA00023157"/>
    </source>
</evidence>
<dbReference type="PROSITE" id="PS00022">
    <property type="entry name" value="EGF_1"/>
    <property type="match status" value="4"/>
</dbReference>
<protein>
    <submittedName>
        <fullName evidence="9">Fibropellin-3-like</fullName>
    </submittedName>
</protein>